<feature type="domain" description="PPIase FKBP-type" evidence="7">
    <location>
        <begin position="27"/>
        <end position="116"/>
    </location>
</feature>
<evidence type="ECO:0000313" key="8">
    <source>
        <dbReference type="EMBL" id="OIW27033.1"/>
    </source>
</evidence>
<dbReference type="EC" id="5.2.1.8" evidence="3 6"/>
<evidence type="ECO:0000256" key="5">
    <source>
        <dbReference type="ARBA" id="ARBA00023235"/>
    </source>
</evidence>
<dbReference type="STRING" id="1408157.A0A1J7J134"/>
<comment type="catalytic activity">
    <reaction evidence="1 6">
        <text>[protein]-peptidylproline (omega=180) = [protein]-peptidylproline (omega=0)</text>
        <dbReference type="Rhea" id="RHEA:16237"/>
        <dbReference type="Rhea" id="RHEA-COMP:10747"/>
        <dbReference type="Rhea" id="RHEA-COMP:10748"/>
        <dbReference type="ChEBI" id="CHEBI:83833"/>
        <dbReference type="ChEBI" id="CHEBI:83834"/>
        <dbReference type="EC" id="5.2.1.8"/>
    </reaction>
</comment>
<comment type="function">
    <text evidence="2">PPIases accelerate the folding of proteins. It catalyzes the cis-trans isomerization of proline imidic peptide bonds in oligopeptides.</text>
</comment>
<dbReference type="Proteomes" id="UP000182658">
    <property type="component" value="Unassembled WGS sequence"/>
</dbReference>
<sequence length="126" mass="13784">MTVLGQDSDLIIEVTVSVVCDRKTHKNDTISVNYRGTFLNGTEFDSSAYSKLPRPFSFKLGAGDVIQGFDRGLLDMCIGEQRKLTIPPRPGYGNRTVGPIPANSTLVFYTELMGIEGVPKPDSITK</sequence>
<evidence type="ECO:0000313" key="9">
    <source>
        <dbReference type="Proteomes" id="UP000182658"/>
    </source>
</evidence>
<dbReference type="PANTHER" id="PTHR45779:SF7">
    <property type="entry name" value="PEPTIDYLPROLYL ISOMERASE"/>
    <property type="match status" value="1"/>
</dbReference>
<evidence type="ECO:0000256" key="1">
    <source>
        <dbReference type="ARBA" id="ARBA00000971"/>
    </source>
</evidence>
<dbReference type="PANTHER" id="PTHR45779">
    <property type="entry name" value="PEPTIDYLPROLYL ISOMERASE"/>
    <property type="match status" value="1"/>
</dbReference>
<dbReference type="PROSITE" id="PS50059">
    <property type="entry name" value="FKBP_PPIASE"/>
    <property type="match status" value="1"/>
</dbReference>
<dbReference type="InterPro" id="IPR001179">
    <property type="entry name" value="PPIase_FKBP_dom"/>
</dbReference>
<dbReference type="InterPro" id="IPR044609">
    <property type="entry name" value="FKBP2/11"/>
</dbReference>
<evidence type="ECO:0000259" key="7">
    <source>
        <dbReference type="PROSITE" id="PS50059"/>
    </source>
</evidence>
<dbReference type="InParanoid" id="A0A1J7J134"/>
<dbReference type="Pfam" id="PF00254">
    <property type="entry name" value="FKBP_C"/>
    <property type="match status" value="1"/>
</dbReference>
<protein>
    <recommendedName>
        <fullName evidence="3 6">peptidylprolyl isomerase</fullName>
        <ecNumber evidence="3 6">5.2.1.8</ecNumber>
    </recommendedName>
</protein>
<dbReference type="AlphaFoldDB" id="A0A1J7J134"/>
<dbReference type="EMBL" id="KV875100">
    <property type="protein sequence ID" value="OIW27033.1"/>
    <property type="molecule type" value="Genomic_DNA"/>
</dbReference>
<keyword evidence="5 6" id="KW-0413">Isomerase</keyword>
<dbReference type="Gene3D" id="3.10.50.40">
    <property type="match status" value="1"/>
</dbReference>
<reference evidence="8 9" key="1">
    <citation type="submission" date="2016-10" db="EMBL/GenBank/DDBJ databases">
        <title>Draft genome sequence of Coniochaeta ligniaria NRRL30616, a lignocellulolytic fungus for bioabatement of inhibitors in plant biomass hydrolysates.</title>
        <authorList>
            <consortium name="DOE Joint Genome Institute"/>
            <person name="Jimenez D.J."/>
            <person name="Hector R.E."/>
            <person name="Riley R."/>
            <person name="Sun H."/>
            <person name="Grigoriev I.V."/>
            <person name="Van Elsas J.D."/>
            <person name="Nichols N.N."/>
        </authorList>
    </citation>
    <scope>NUCLEOTIDE SEQUENCE [LARGE SCALE GENOMIC DNA]</scope>
    <source>
        <strain evidence="8 9">NRRL 30616</strain>
    </source>
</reference>
<proteinExistence type="predicted"/>
<dbReference type="FunFam" id="3.10.50.40:FF:000006">
    <property type="entry name" value="Peptidyl-prolyl cis-trans isomerase"/>
    <property type="match status" value="1"/>
</dbReference>
<keyword evidence="4 6" id="KW-0697">Rotamase</keyword>
<organism evidence="8 9">
    <name type="scientific">Coniochaeta ligniaria NRRL 30616</name>
    <dbReference type="NCBI Taxonomy" id="1408157"/>
    <lineage>
        <taxon>Eukaryota</taxon>
        <taxon>Fungi</taxon>
        <taxon>Dikarya</taxon>
        <taxon>Ascomycota</taxon>
        <taxon>Pezizomycotina</taxon>
        <taxon>Sordariomycetes</taxon>
        <taxon>Sordariomycetidae</taxon>
        <taxon>Coniochaetales</taxon>
        <taxon>Coniochaetaceae</taxon>
        <taxon>Coniochaeta</taxon>
    </lineage>
</organism>
<dbReference type="FunCoup" id="A0A1J7J134">
    <property type="interactions" value="541"/>
</dbReference>
<dbReference type="OrthoDB" id="1902587at2759"/>
<accession>A0A1J7J134</accession>
<gene>
    <name evidence="8" type="ORF">CONLIGDRAFT_621168</name>
</gene>
<dbReference type="GO" id="GO:0003755">
    <property type="term" value="F:peptidyl-prolyl cis-trans isomerase activity"/>
    <property type="evidence" value="ECO:0007669"/>
    <property type="project" value="UniProtKB-KW"/>
</dbReference>
<dbReference type="SUPFAM" id="SSF54534">
    <property type="entry name" value="FKBP-like"/>
    <property type="match status" value="1"/>
</dbReference>
<evidence type="ECO:0000256" key="2">
    <source>
        <dbReference type="ARBA" id="ARBA00002388"/>
    </source>
</evidence>
<dbReference type="InterPro" id="IPR046357">
    <property type="entry name" value="PPIase_dom_sf"/>
</dbReference>
<name>A0A1J7J134_9PEZI</name>
<dbReference type="GO" id="GO:0005783">
    <property type="term" value="C:endoplasmic reticulum"/>
    <property type="evidence" value="ECO:0007669"/>
    <property type="project" value="TreeGrafter"/>
</dbReference>
<keyword evidence="9" id="KW-1185">Reference proteome</keyword>
<evidence type="ECO:0000256" key="4">
    <source>
        <dbReference type="ARBA" id="ARBA00023110"/>
    </source>
</evidence>
<evidence type="ECO:0000256" key="6">
    <source>
        <dbReference type="PROSITE-ProRule" id="PRU00277"/>
    </source>
</evidence>
<evidence type="ECO:0000256" key="3">
    <source>
        <dbReference type="ARBA" id="ARBA00013194"/>
    </source>
</evidence>